<dbReference type="NCBIfam" id="TIGR03438">
    <property type="entry name" value="egtD_ergothio"/>
    <property type="match status" value="1"/>
</dbReference>
<dbReference type="EMBL" id="BPFH01000001">
    <property type="protein sequence ID" value="GIT94318.1"/>
    <property type="molecule type" value="Genomic_DNA"/>
</dbReference>
<gene>
    <name evidence="4" type="ORF">JANAI62_09410</name>
</gene>
<feature type="domain" description="Histidine-specific methyltransferase SAM-dependent" evidence="3">
    <location>
        <begin position="11"/>
        <end position="308"/>
    </location>
</feature>
<accession>A0ABQ4NIS9</accession>
<dbReference type="PANTHER" id="PTHR43397">
    <property type="entry name" value="ERGOTHIONEINE BIOSYNTHESIS PROTEIN 1"/>
    <property type="match status" value="1"/>
</dbReference>
<evidence type="ECO:0000256" key="2">
    <source>
        <dbReference type="ARBA" id="ARBA00022679"/>
    </source>
</evidence>
<organism evidence="4 5">
    <name type="scientific">Jannaschia pagri</name>
    <dbReference type="NCBI Taxonomy" id="2829797"/>
    <lineage>
        <taxon>Bacteria</taxon>
        <taxon>Pseudomonadati</taxon>
        <taxon>Pseudomonadota</taxon>
        <taxon>Alphaproteobacteria</taxon>
        <taxon>Rhodobacterales</taxon>
        <taxon>Roseobacteraceae</taxon>
        <taxon>Jannaschia</taxon>
    </lineage>
</organism>
<dbReference type="Pfam" id="PF10017">
    <property type="entry name" value="Methyltransf_33"/>
    <property type="match status" value="1"/>
</dbReference>
<dbReference type="InterPro" id="IPR017804">
    <property type="entry name" value="MeTrfase_EgtD-like"/>
</dbReference>
<dbReference type="SUPFAM" id="SSF53335">
    <property type="entry name" value="S-adenosyl-L-methionine-dependent methyltransferases"/>
    <property type="match status" value="1"/>
</dbReference>
<keyword evidence="5" id="KW-1185">Reference proteome</keyword>
<dbReference type="InterPro" id="IPR029063">
    <property type="entry name" value="SAM-dependent_MTases_sf"/>
</dbReference>
<dbReference type="InterPro" id="IPR051128">
    <property type="entry name" value="EgtD_Methyltrsf_superfamily"/>
</dbReference>
<dbReference type="PIRSF" id="PIRSF018005">
    <property type="entry name" value="UCP018005"/>
    <property type="match status" value="1"/>
</dbReference>
<dbReference type="Gene3D" id="3.40.50.150">
    <property type="entry name" value="Vaccinia Virus protein VP39"/>
    <property type="match status" value="1"/>
</dbReference>
<evidence type="ECO:0000259" key="3">
    <source>
        <dbReference type="Pfam" id="PF10017"/>
    </source>
</evidence>
<protein>
    <submittedName>
        <fullName evidence="4">Dimethylhistidine N-methyltransferase</fullName>
    </submittedName>
</protein>
<sequence length="309" mass="33118">MLDQTNTDLVTDALDGLRAPQKWLSPKWFYDDAGSAIFEQITDLPEYYPTRTEAAILRDHAAALAALVPGGGALVELGSGASVKTRTLLDAGSHFGAYVPIDISEGFLLDTAGDLMRRYPDLSIHPVVGDFTGPVDLPDAVAGASKVGFFPGSTIGNLDPEAAIDLLARARAWPDARHFILGADLVKEVPTLVAAYDDAAGVTAAFNRNVLHRLNREAGANFDVAAFAHEARWCDDPARIEMHLVATRAMQVTLGPEVIHFANGESIHTESCRKYTPDTLGQLAEAAGWGLAELLTDEQDRFAVAILQA</sequence>
<evidence type="ECO:0000313" key="4">
    <source>
        <dbReference type="EMBL" id="GIT94318.1"/>
    </source>
</evidence>
<comment type="caution">
    <text evidence="4">The sequence shown here is derived from an EMBL/GenBank/DDBJ whole genome shotgun (WGS) entry which is preliminary data.</text>
</comment>
<keyword evidence="2" id="KW-0808">Transferase</keyword>
<dbReference type="InterPro" id="IPR035094">
    <property type="entry name" value="EgtD"/>
</dbReference>
<evidence type="ECO:0000313" key="5">
    <source>
        <dbReference type="Proteomes" id="UP000786693"/>
    </source>
</evidence>
<keyword evidence="1" id="KW-0489">Methyltransferase</keyword>
<dbReference type="RefSeq" id="WP_220747794.1">
    <property type="nucleotide sequence ID" value="NZ_BPFH01000001.1"/>
</dbReference>
<dbReference type="PANTHER" id="PTHR43397:SF1">
    <property type="entry name" value="ERGOTHIONEINE BIOSYNTHESIS PROTEIN 1"/>
    <property type="match status" value="1"/>
</dbReference>
<reference evidence="4 5" key="1">
    <citation type="submission" date="2021-05" db="EMBL/GenBank/DDBJ databases">
        <title>Bacteria Genome sequencing.</title>
        <authorList>
            <person name="Takabe Y."/>
            <person name="Nakajima Y."/>
            <person name="Suzuki S."/>
            <person name="Shiozaki T."/>
        </authorList>
    </citation>
    <scope>NUCLEOTIDE SEQUENCE [LARGE SCALE GENOMIC DNA]</scope>
    <source>
        <strain evidence="4 5">AI_62</strain>
    </source>
</reference>
<name>A0ABQ4NIS9_9RHOB</name>
<dbReference type="Proteomes" id="UP000786693">
    <property type="component" value="Unassembled WGS sequence"/>
</dbReference>
<evidence type="ECO:0000256" key="1">
    <source>
        <dbReference type="ARBA" id="ARBA00022603"/>
    </source>
</evidence>
<dbReference type="InterPro" id="IPR019257">
    <property type="entry name" value="MeTrfase_dom"/>
</dbReference>
<proteinExistence type="predicted"/>